<evidence type="ECO:0008006" key="4">
    <source>
        <dbReference type="Google" id="ProtNLM"/>
    </source>
</evidence>
<dbReference type="InterPro" id="IPR038279">
    <property type="entry name" value="Ndc10_dom2_sf"/>
</dbReference>
<dbReference type="GO" id="GO:0003677">
    <property type="term" value="F:DNA binding"/>
    <property type="evidence" value="ECO:0007669"/>
    <property type="project" value="InterPro"/>
</dbReference>
<keyword evidence="3" id="KW-1185">Reference proteome</keyword>
<protein>
    <recommendedName>
        <fullName evidence="4">Ndc10 domain-containing protein</fullName>
    </recommendedName>
</protein>
<evidence type="ECO:0000313" key="2">
    <source>
        <dbReference type="EMBL" id="KAF9121787.1"/>
    </source>
</evidence>
<reference evidence="2" key="1">
    <citation type="journal article" date="2020" name="Fungal Divers.">
        <title>Resolving the Mortierellaceae phylogeny through synthesis of multi-gene phylogenetics and phylogenomics.</title>
        <authorList>
            <person name="Vandepol N."/>
            <person name="Liber J."/>
            <person name="Desiro A."/>
            <person name="Na H."/>
            <person name="Kennedy M."/>
            <person name="Barry K."/>
            <person name="Grigoriev I.V."/>
            <person name="Miller A.N."/>
            <person name="O'Donnell K."/>
            <person name="Stajich J.E."/>
            <person name="Bonito G."/>
        </authorList>
    </citation>
    <scope>NUCLEOTIDE SEQUENCE</scope>
    <source>
        <strain evidence="2">NRRL 6426</strain>
    </source>
</reference>
<dbReference type="Proteomes" id="UP000748756">
    <property type="component" value="Unassembled WGS sequence"/>
</dbReference>
<gene>
    <name evidence="2" type="ORF">BG015_005733</name>
</gene>
<organism evidence="2 3">
    <name type="scientific">Linnemannia schmuckeri</name>
    <dbReference type="NCBI Taxonomy" id="64567"/>
    <lineage>
        <taxon>Eukaryota</taxon>
        <taxon>Fungi</taxon>
        <taxon>Fungi incertae sedis</taxon>
        <taxon>Mucoromycota</taxon>
        <taxon>Mortierellomycotina</taxon>
        <taxon>Mortierellomycetes</taxon>
        <taxon>Mortierellales</taxon>
        <taxon>Mortierellaceae</taxon>
        <taxon>Linnemannia</taxon>
    </lineage>
</organism>
<evidence type="ECO:0000256" key="1">
    <source>
        <dbReference type="SAM" id="MobiDB-lite"/>
    </source>
</evidence>
<proteinExistence type="predicted"/>
<dbReference type="Gene3D" id="1.10.443.20">
    <property type="entry name" value="Centromere DNA-binding protein complex CBF3 subunit, domain 2"/>
    <property type="match status" value="1"/>
</dbReference>
<sequence length="262" mass="29974">MKGYAKSPVGGILHPEHVERNEKGELTHSGRDVSTNSNATNYYTVAEHIRCLLYAWRQPINRRSIMIREHFALALRHSMLLRDENVHYLDISDCSMDTFFKQPGGTQEHVSCTNITHSGRHSGAKEAVRLKVAEEDIRTGGRWVHGTGKMHQVYLDKQPITFALAMAGFSAKPFHLRRNEVSPSLELQRLIFPFIEEAIGTPNSPENNQWRIECDQEMNEFDPNNNDNLDDIEPYAFEPNPNRLKMNKATALAQRSNKKHVL</sequence>
<accession>A0A9P5UVU2</accession>
<dbReference type="OrthoDB" id="2449454at2759"/>
<dbReference type="AlphaFoldDB" id="A0A9P5UVU2"/>
<feature type="region of interest" description="Disordered" evidence="1">
    <location>
        <begin position="1"/>
        <end position="34"/>
    </location>
</feature>
<evidence type="ECO:0000313" key="3">
    <source>
        <dbReference type="Proteomes" id="UP000748756"/>
    </source>
</evidence>
<dbReference type="EMBL" id="JAAAUQ010002662">
    <property type="protein sequence ID" value="KAF9121787.1"/>
    <property type="molecule type" value="Genomic_DNA"/>
</dbReference>
<name>A0A9P5UVU2_9FUNG</name>
<feature type="compositionally biased region" description="Basic and acidic residues" evidence="1">
    <location>
        <begin position="14"/>
        <end position="31"/>
    </location>
</feature>
<comment type="caution">
    <text evidence="2">The sequence shown here is derived from an EMBL/GenBank/DDBJ whole genome shotgun (WGS) entry which is preliminary data.</text>
</comment>